<sequence>MSKFNLIVMLLCCLIHCIDYQVSMDNGLYAELEVPSGVIKGITIGISTETDKEKLSILAINAVGEVTDPRLGFPNPTSQCSTCGAQDLKHCEGHFGLIKFPYTIQHPYFLSEVTKILNRICPGCKSIRKDISNKGSSSLAKEQQPEGCKYCFTNNKQRKKKSSVGWYPRMKFKVSSKDLSGQTAITVEIDDKLPKKYQKRLPDDYWNFIPKKDSEQEDSCLKLNRMVLSHAQVRNLLKNVDQRFIEKFIARKDALFLTCFPITPNSHRVTEVIHGLSNGKQLMFDQRTRAYKKLVDFRGKSNELSSLVHHCLKISKASCTLCFLHLEKSTGKDLVDDQRKKNIDVSYSSGLRWIKDVVLGKRNDRCFRMVVTGDPNIKLGEIGIPCHVAERLQISEHLNTWNWERLNACSSLCLLEKGVLVVRRKGCLTPLHHINALRLGDIINRPLSDGDVVLVNRPPSTHPHSMIALSVKVLPVSSVVTINPLCCSPFHGDFDGDCLHGYIPQSIDSRIELTELVALDRQLTNQQSGRNLLSFCQDSLIAAHLVLEDGVLLSHLQMQQLEMFCPHRLLSPAIVKTPSRNGGVWTGKQLFSMLLPPNFGYVFPSKGVEIKDGEIISSEGSSWLRDNAGNIFQSLIDQYPDKFLDILYVAQEVLCEWLSTRGLSVSLSDLYLSSDPCTHDIMMDEIFYGLQEAEHTCNFKQLMLDSCKDFLINAEDTENVLGFKLEDMCYEKQRSAALSQASVDAFKQVFWDIQNLAYKYASKNNSLLAMFKAGSKGNLLKLVQQSMCLGLQYSLAPLPFRFPHELSCAAWNSLKVDAATECAKSYIPYAVVKSSFLKGLNPLECFAHSVTSRDSSFSDNADLPGTLTRRLMFFMRDLCTAYDGTVRNAYGNQIVQFSYNIDADTSTPSNEIGGQPVGSQSACAISEVAYSALDQPISLLETSPLLNLKNVLECGSKKINADQTMSLYLSKKLGKRRHGFEHGALEVKNHLECLLFSDIVSTVLIIYSPQTCSKTHFSPWICHFHVCKEILKRRRLKIHSIIDALYKHYNSGRTPKVSLPNLHISSKDCSSVNTQKDDDAICISVMLVENSKRSYIELETIRNFMIPFLLKTVVKGCMEIKKVDILWKDRQKASKTHGSSSGELYLRISMSRGSGKTNLWSVLMNGCLEIFDMIDWTCSHPDNIRSFCSVYGIGAGIKFFLNNLESAISDTGKAVLPQHLVLAANTLSATGEFVGLNAKGLAQQREHASVSSPFMQASFSNPGACFIKAAKAGVTDNLQGSIDALAWGRVPSIGTHGHFDVIYSGEGHKLAEPVDVYSLLGTSFSSKQNIEFELHNAQGHMSDKCGAQLAYIGAATTKEYKILETIVRSFFTVNDIHKLSRTLKNILHKYPIDHSLNERDQLYLMRALCFHPRREEKIGNGAEEIKVTCHPEYQDTRCFSLVRKDGTTEDFSYHKCIHGALQMIAPGRARSYQTKWLQNATA</sequence>
<keyword evidence="2" id="KW-1185">Reference proteome</keyword>
<name>A0ACC1C1K0_9ROSI</name>
<organism evidence="1 2">
    <name type="scientific">Pistacia atlantica</name>
    <dbReference type="NCBI Taxonomy" id="434234"/>
    <lineage>
        <taxon>Eukaryota</taxon>
        <taxon>Viridiplantae</taxon>
        <taxon>Streptophyta</taxon>
        <taxon>Embryophyta</taxon>
        <taxon>Tracheophyta</taxon>
        <taxon>Spermatophyta</taxon>
        <taxon>Magnoliopsida</taxon>
        <taxon>eudicotyledons</taxon>
        <taxon>Gunneridae</taxon>
        <taxon>Pentapetalae</taxon>
        <taxon>rosids</taxon>
        <taxon>malvids</taxon>
        <taxon>Sapindales</taxon>
        <taxon>Anacardiaceae</taxon>
        <taxon>Pistacia</taxon>
    </lineage>
</organism>
<dbReference type="EMBL" id="CM047898">
    <property type="protein sequence ID" value="KAJ0106121.1"/>
    <property type="molecule type" value="Genomic_DNA"/>
</dbReference>
<proteinExistence type="predicted"/>
<protein>
    <submittedName>
        <fullName evidence="1">Uncharacterized protein</fullName>
    </submittedName>
</protein>
<evidence type="ECO:0000313" key="2">
    <source>
        <dbReference type="Proteomes" id="UP001164250"/>
    </source>
</evidence>
<evidence type="ECO:0000313" key="1">
    <source>
        <dbReference type="EMBL" id="KAJ0106121.1"/>
    </source>
</evidence>
<reference evidence="2" key="1">
    <citation type="journal article" date="2023" name="G3 (Bethesda)">
        <title>Genome assembly and association tests identify interacting loci associated with vigor, precocity, and sex in interspecific pistachio rootstocks.</title>
        <authorList>
            <person name="Palmer W."/>
            <person name="Jacygrad E."/>
            <person name="Sagayaradj S."/>
            <person name="Cavanaugh K."/>
            <person name="Han R."/>
            <person name="Bertier L."/>
            <person name="Beede B."/>
            <person name="Kafkas S."/>
            <person name="Golino D."/>
            <person name="Preece J."/>
            <person name="Michelmore R."/>
        </authorList>
    </citation>
    <scope>NUCLEOTIDE SEQUENCE [LARGE SCALE GENOMIC DNA]</scope>
</reference>
<comment type="caution">
    <text evidence="1">The sequence shown here is derived from an EMBL/GenBank/DDBJ whole genome shotgun (WGS) entry which is preliminary data.</text>
</comment>
<dbReference type="Proteomes" id="UP001164250">
    <property type="component" value="Chromosome 2"/>
</dbReference>
<gene>
    <name evidence="1" type="ORF">Patl1_18664</name>
</gene>
<accession>A0ACC1C1K0</accession>